<dbReference type="GO" id="GO:0005737">
    <property type="term" value="C:cytoplasm"/>
    <property type="evidence" value="ECO:0000318"/>
    <property type="project" value="GO_Central"/>
</dbReference>
<feature type="region of interest" description="Disordered" evidence="9">
    <location>
        <begin position="638"/>
        <end position="673"/>
    </location>
</feature>
<evidence type="ECO:0000256" key="2">
    <source>
        <dbReference type="ARBA" id="ARBA00022553"/>
    </source>
</evidence>
<sequence>MKVKKKKEFSYIIKDVDPNSNWELVGELGDGSFGKVYKAQHKTESSLSAAKIIIVNDENELEDFMVEIDILSECKHKNLVGLFETFLHDGKLWMMLEFCSGGALDDLMLELERGLNEPEIRAVTRQLFEGLQFLHNHKVIHRDLKAGNLLLASDGNVKMADFGVSAKNKKTLQKRSTFIGTPYWMAPEVVVTETYKDDPYDYKADIWSAGITLIELAQMVPPNHNMHPMRVLFKIPKSDPPTFDNPNKWSNDLNDFLASCVVKNPDMRASATEMIKHPFIADFTDNKALKDLYNEAKAEVIEEIEDLPEDTEENEEYPAPEPEEKGEKTEEASEEGKATEDEVKEKDEKKAEELEPSDKYSARLDNILDEMEDTGDQQKEREEEKETEEKQEEKVPEKEDKTEELDEEKKRQEENAKEATPERKPEPEMKPPQGKEFEIYLDDEPDLVEKLKAKKEQEDRLKAELAAIAAPIKVANGAPSVADNKASEDAKDGAEKKPEGEKHFKTLKRTRKFANQDGQIVTETTSRVVDVSGEDYKNALIKAQMQRKVNLRELKVLQRLEQKQGIELMTRIRRQWETQEQRFEQELLELERKYEIELDNLSRNQKRDIEKLELTQNADLRTSSRKMRQDQEKELKKFKENLKEEQKRSKKEVDKLPRNQRKDAWKKKKEELDLSHQQAEHEFQAMQQVEFEKFYKQMIDLHRQKMFEMEMHFLESKHERKRAHESEKWEIEFRHLNERHQLAKTQLKETFFLQRSQMLNRHLKEVEQHQHLTKLQEEDMKRRHEIERKRLPKIQRNEIKSKTQNYRKSLRVDKQMSLEDEKELMRTFEEAERKRAKSEYEKMLIRQDLEVEELRTTTESALKELQQLQNEKRHMLMESETLKLKERDDKHSSQMAAWKAELGPRKKRLEEEFAREKREQQLFY</sequence>
<evidence type="ECO:0000313" key="12">
    <source>
        <dbReference type="Proteomes" id="UP000001593"/>
    </source>
</evidence>
<protein>
    <recommendedName>
        <fullName evidence="10">Protein kinase domain-containing protein</fullName>
    </recommendedName>
</protein>
<dbReference type="PROSITE" id="PS00107">
    <property type="entry name" value="PROTEIN_KINASE_ATP"/>
    <property type="match status" value="1"/>
</dbReference>
<evidence type="ECO:0000256" key="8">
    <source>
        <dbReference type="SAM" id="Coils"/>
    </source>
</evidence>
<dbReference type="InterPro" id="IPR011009">
    <property type="entry name" value="Kinase-like_dom_sf"/>
</dbReference>
<feature type="coiled-coil region" evidence="8">
    <location>
        <begin position="821"/>
        <end position="885"/>
    </location>
</feature>
<feature type="region of interest" description="Disordered" evidence="9">
    <location>
        <begin position="303"/>
        <end position="442"/>
    </location>
</feature>
<dbReference type="PhylomeDB" id="A7RIM4"/>
<dbReference type="PANTHER" id="PTHR46538:SF3">
    <property type="entry name" value="PROTEIN KINASE DOMAIN-CONTAINING PROTEIN"/>
    <property type="match status" value="1"/>
</dbReference>
<keyword evidence="4 7" id="KW-0547">Nucleotide-binding</keyword>
<keyword evidence="5" id="KW-0418">Kinase</keyword>
<evidence type="ECO:0000256" key="9">
    <source>
        <dbReference type="SAM" id="MobiDB-lite"/>
    </source>
</evidence>
<dbReference type="InterPro" id="IPR008271">
    <property type="entry name" value="Ser/Thr_kinase_AS"/>
</dbReference>
<feature type="domain" description="Protein kinase" evidence="10">
    <location>
        <begin position="22"/>
        <end position="280"/>
    </location>
</feature>
<dbReference type="OMA" id="DESCADS"/>
<evidence type="ECO:0000256" key="4">
    <source>
        <dbReference type="ARBA" id="ARBA00022741"/>
    </source>
</evidence>
<dbReference type="AlphaFoldDB" id="A7RIM4"/>
<feature type="compositionally biased region" description="Acidic residues" evidence="9">
    <location>
        <begin position="303"/>
        <end position="318"/>
    </location>
</feature>
<feature type="compositionally biased region" description="Basic and acidic residues" evidence="9">
    <location>
        <begin position="376"/>
        <end position="438"/>
    </location>
</feature>
<feature type="region of interest" description="Disordered" evidence="9">
    <location>
        <begin position="478"/>
        <end position="502"/>
    </location>
</feature>
<dbReference type="Gene3D" id="1.10.510.10">
    <property type="entry name" value="Transferase(Phosphotransferase) domain 1"/>
    <property type="match status" value="1"/>
</dbReference>
<dbReference type="EMBL" id="DS469512">
    <property type="protein sequence ID" value="EDO48741.1"/>
    <property type="molecule type" value="Genomic_DNA"/>
</dbReference>
<evidence type="ECO:0000256" key="3">
    <source>
        <dbReference type="ARBA" id="ARBA00022679"/>
    </source>
</evidence>
<dbReference type="PROSITE" id="PS00108">
    <property type="entry name" value="PROTEIN_KINASE_ST"/>
    <property type="match status" value="1"/>
</dbReference>
<proteinExistence type="predicted"/>
<dbReference type="InterPro" id="IPR017441">
    <property type="entry name" value="Protein_kinase_ATP_BS"/>
</dbReference>
<dbReference type="InterPro" id="IPR051585">
    <property type="entry name" value="STE20_Ser/Thr_Kinases"/>
</dbReference>
<dbReference type="HOGENOM" id="CLU_001965_3_0_1"/>
<feature type="compositionally biased region" description="Basic and acidic residues" evidence="9">
    <location>
        <begin position="322"/>
        <end position="362"/>
    </location>
</feature>
<evidence type="ECO:0000256" key="6">
    <source>
        <dbReference type="ARBA" id="ARBA00022840"/>
    </source>
</evidence>
<dbReference type="Pfam" id="PF12474">
    <property type="entry name" value="PKK"/>
    <property type="match status" value="2"/>
</dbReference>
<dbReference type="PROSITE" id="PS50011">
    <property type="entry name" value="PROTEIN_KINASE_DOM"/>
    <property type="match status" value="1"/>
</dbReference>
<keyword evidence="2" id="KW-0597">Phosphoprotein</keyword>
<name>A7RIM4_NEMVE</name>
<evidence type="ECO:0000256" key="1">
    <source>
        <dbReference type="ARBA" id="ARBA00022527"/>
    </source>
</evidence>
<evidence type="ECO:0000256" key="7">
    <source>
        <dbReference type="PROSITE-ProRule" id="PRU10141"/>
    </source>
</evidence>
<dbReference type="GO" id="GO:0035556">
    <property type="term" value="P:intracellular signal transduction"/>
    <property type="evidence" value="ECO:0000318"/>
    <property type="project" value="GO_Central"/>
</dbReference>
<evidence type="ECO:0000313" key="11">
    <source>
        <dbReference type="EMBL" id="EDO48741.1"/>
    </source>
</evidence>
<dbReference type="FunFam" id="1.10.510.10:FF:001298">
    <property type="entry name" value="STE20-like kinase"/>
    <property type="match status" value="1"/>
</dbReference>
<dbReference type="STRING" id="45351.A7RIM4"/>
<dbReference type="CDD" id="cd06611">
    <property type="entry name" value="STKc_SLK_like"/>
    <property type="match status" value="1"/>
</dbReference>
<dbReference type="PANTHER" id="PTHR46538">
    <property type="entry name" value="PROTEIN KINASE DOMAIN-CONTAINING PROTEIN"/>
    <property type="match status" value="1"/>
</dbReference>
<dbReference type="Pfam" id="PF00069">
    <property type="entry name" value="Pkinase"/>
    <property type="match status" value="1"/>
</dbReference>
<feature type="non-terminal residue" evidence="11">
    <location>
        <position position="924"/>
    </location>
</feature>
<dbReference type="GO" id="GO:0004674">
    <property type="term" value="F:protein serine/threonine kinase activity"/>
    <property type="evidence" value="ECO:0000318"/>
    <property type="project" value="GO_Central"/>
</dbReference>
<keyword evidence="12" id="KW-1185">Reference proteome</keyword>
<dbReference type="eggNOG" id="KOG0579">
    <property type="taxonomic scope" value="Eukaryota"/>
</dbReference>
<evidence type="ECO:0000256" key="5">
    <source>
        <dbReference type="ARBA" id="ARBA00022777"/>
    </source>
</evidence>
<keyword evidence="8" id="KW-0175">Coiled coil</keyword>
<dbReference type="SUPFAM" id="SSF56112">
    <property type="entry name" value="Protein kinase-like (PK-like)"/>
    <property type="match status" value="1"/>
</dbReference>
<keyword evidence="6 7" id="KW-0067">ATP-binding</keyword>
<keyword evidence="1" id="KW-0723">Serine/threonine-protein kinase</keyword>
<dbReference type="FunCoup" id="A7RIM4">
    <property type="interactions" value="257"/>
</dbReference>
<evidence type="ECO:0000259" key="10">
    <source>
        <dbReference type="PROSITE" id="PS50011"/>
    </source>
</evidence>
<reference evidence="11 12" key="1">
    <citation type="journal article" date="2007" name="Science">
        <title>Sea anemone genome reveals ancestral eumetazoan gene repertoire and genomic organization.</title>
        <authorList>
            <person name="Putnam N.H."/>
            <person name="Srivastava M."/>
            <person name="Hellsten U."/>
            <person name="Dirks B."/>
            <person name="Chapman J."/>
            <person name="Salamov A."/>
            <person name="Terry A."/>
            <person name="Shapiro H."/>
            <person name="Lindquist E."/>
            <person name="Kapitonov V.V."/>
            <person name="Jurka J."/>
            <person name="Genikhovich G."/>
            <person name="Grigoriev I.V."/>
            <person name="Lucas S.M."/>
            <person name="Steele R.E."/>
            <person name="Finnerty J.R."/>
            <person name="Technau U."/>
            <person name="Martindale M.Q."/>
            <person name="Rokhsar D.S."/>
        </authorList>
    </citation>
    <scope>NUCLEOTIDE SEQUENCE [LARGE SCALE GENOMIC DNA]</scope>
    <source>
        <strain evidence="12">CH2 X CH6</strain>
    </source>
</reference>
<dbReference type="InterPro" id="IPR000719">
    <property type="entry name" value="Prot_kinase_dom"/>
</dbReference>
<dbReference type="Proteomes" id="UP000001593">
    <property type="component" value="Unassembled WGS sequence"/>
</dbReference>
<dbReference type="Gene3D" id="3.30.200.20">
    <property type="entry name" value="Phosphorylase Kinase, domain 1"/>
    <property type="match status" value="1"/>
</dbReference>
<organism evidence="11 12">
    <name type="scientific">Nematostella vectensis</name>
    <name type="common">Starlet sea anemone</name>
    <dbReference type="NCBI Taxonomy" id="45351"/>
    <lineage>
        <taxon>Eukaryota</taxon>
        <taxon>Metazoa</taxon>
        <taxon>Cnidaria</taxon>
        <taxon>Anthozoa</taxon>
        <taxon>Hexacorallia</taxon>
        <taxon>Actiniaria</taxon>
        <taxon>Edwardsiidae</taxon>
        <taxon>Nematostella</taxon>
    </lineage>
</organism>
<dbReference type="GO" id="GO:0005524">
    <property type="term" value="F:ATP binding"/>
    <property type="evidence" value="ECO:0007669"/>
    <property type="project" value="UniProtKB-UniRule"/>
</dbReference>
<dbReference type="InParanoid" id="A7RIM4"/>
<feature type="compositionally biased region" description="Basic and acidic residues" evidence="9">
    <location>
        <begin position="485"/>
        <end position="502"/>
    </location>
</feature>
<dbReference type="SMART" id="SM00220">
    <property type="entry name" value="S_TKc"/>
    <property type="match status" value="1"/>
</dbReference>
<accession>A7RIM4</accession>
<feature type="binding site" evidence="7">
    <location>
        <position position="51"/>
    </location>
    <ligand>
        <name>ATP</name>
        <dbReference type="ChEBI" id="CHEBI:30616"/>
    </ligand>
</feature>
<dbReference type="FunFam" id="3.30.200.20:FF:000353">
    <property type="entry name" value="Sterile20-like kinase, isoform B"/>
    <property type="match status" value="1"/>
</dbReference>
<keyword evidence="3" id="KW-0808">Transferase</keyword>
<dbReference type="InterPro" id="IPR022165">
    <property type="entry name" value="PKK"/>
</dbReference>
<gene>
    <name evidence="11" type="ORF">NEMVEDRAFT_v1g82599</name>
</gene>